<proteinExistence type="predicted"/>
<dbReference type="RefSeq" id="WP_341841209.1">
    <property type="nucleotide sequence ID" value="NZ_CP149792.1"/>
</dbReference>
<evidence type="ECO:0000259" key="1">
    <source>
        <dbReference type="Pfam" id="PF01833"/>
    </source>
</evidence>
<dbReference type="InterPro" id="IPR002909">
    <property type="entry name" value="IPT_dom"/>
</dbReference>
<organism evidence="2 3">
    <name type="scientific">Chitinophaga caseinilytica</name>
    <dbReference type="NCBI Taxonomy" id="2267521"/>
    <lineage>
        <taxon>Bacteria</taxon>
        <taxon>Pseudomonadati</taxon>
        <taxon>Bacteroidota</taxon>
        <taxon>Chitinophagia</taxon>
        <taxon>Chitinophagales</taxon>
        <taxon>Chitinophagaceae</taxon>
        <taxon>Chitinophaga</taxon>
    </lineage>
</organism>
<dbReference type="Proteomes" id="UP001449657">
    <property type="component" value="Chromosome"/>
</dbReference>
<feature type="domain" description="IPT/TIG" evidence="1">
    <location>
        <begin position="33"/>
        <end position="109"/>
    </location>
</feature>
<dbReference type="SUPFAM" id="SSF81296">
    <property type="entry name" value="E set domains"/>
    <property type="match status" value="1"/>
</dbReference>
<protein>
    <submittedName>
        <fullName evidence="2">IPT/TIG domain-containing protein</fullName>
    </submittedName>
</protein>
<dbReference type="InterPro" id="IPR013783">
    <property type="entry name" value="Ig-like_fold"/>
</dbReference>
<dbReference type="PANTHER" id="PTHR13833:SF71">
    <property type="entry name" value="NHL DOMAIN-CONTAINING PROTEIN"/>
    <property type="match status" value="1"/>
</dbReference>
<keyword evidence="3" id="KW-1185">Reference proteome</keyword>
<accession>A0ABZ2Z747</accession>
<gene>
    <name evidence="2" type="ORF">WJU22_26860</name>
</gene>
<dbReference type="PANTHER" id="PTHR13833">
    <property type="match status" value="1"/>
</dbReference>
<reference evidence="2 3" key="1">
    <citation type="submission" date="2024-03" db="EMBL/GenBank/DDBJ databases">
        <title>Chitinophaga caseinilytica sp. nov., a casein hydrolysing bacterium isolated from forest soil.</title>
        <authorList>
            <person name="Lee D.S."/>
            <person name="Han D.M."/>
            <person name="Baek J.H."/>
            <person name="Choi D.G."/>
            <person name="Jeon J.H."/>
            <person name="Jeon C.O."/>
        </authorList>
    </citation>
    <scope>NUCLEOTIDE SEQUENCE [LARGE SCALE GENOMIC DNA]</scope>
    <source>
        <strain evidence="2 3">KACC 19118</strain>
    </source>
</reference>
<evidence type="ECO:0000313" key="2">
    <source>
        <dbReference type="EMBL" id="WZN46511.1"/>
    </source>
</evidence>
<dbReference type="Gene3D" id="2.60.40.10">
    <property type="entry name" value="Immunoglobulins"/>
    <property type="match status" value="1"/>
</dbReference>
<name>A0ABZ2Z747_9BACT</name>
<dbReference type="Gene3D" id="2.120.10.30">
    <property type="entry name" value="TolB, C-terminal domain"/>
    <property type="match status" value="2"/>
</dbReference>
<evidence type="ECO:0000313" key="3">
    <source>
        <dbReference type="Proteomes" id="UP001449657"/>
    </source>
</evidence>
<dbReference type="EMBL" id="CP150096">
    <property type="protein sequence ID" value="WZN46511.1"/>
    <property type="molecule type" value="Genomic_DNA"/>
</dbReference>
<dbReference type="CDD" id="cd00603">
    <property type="entry name" value="IPT_PCSR"/>
    <property type="match status" value="1"/>
</dbReference>
<dbReference type="InterPro" id="IPR011042">
    <property type="entry name" value="6-blade_b-propeller_TolB-like"/>
</dbReference>
<dbReference type="PROSITE" id="PS51257">
    <property type="entry name" value="PROKAR_LIPOPROTEIN"/>
    <property type="match status" value="1"/>
</dbReference>
<dbReference type="Pfam" id="PF01833">
    <property type="entry name" value="TIG"/>
    <property type="match status" value="1"/>
</dbReference>
<dbReference type="InterPro" id="IPR014756">
    <property type="entry name" value="Ig_E-set"/>
</dbReference>
<sequence>MLKTFSRYLLAAAVLLTACSKDKEQHEAGVPMTISGFIPQTGGHGTSILISGSNFSNDSNEVEVTINGKKLAIVGCNTRQIMAIVPKRCGSGAVSVKIGGKEVASSGEFDYIFTRTVTTFAGSGVAGYLNAKGEDAMFNFGGTDWQRGSGIVTDKDGNVYVTDVGNTCIRKIDPSGRVSTFAGTNSPGDANGTGTEARFLLPYGLAIDKDGNLYTADPSTWKIKKISPQGVVTDYHGASHEPWHVTVNKATNEVFYSSTGAGGVYRIKPGGGEETVVSDMLWAAGIGFDKAGNLYMSGSGHNAIFKYAKDTWARTVVAGKLAADGSAAPAGYRNGTAEEAQFSLPWALCVDDEGNIYVAGNGSWNGGSGNADQSIRYIDGRTGRVSTYAGSNAYGYANALGEAAKFAGAQGITTDNNGISYVLDKNNNRVRKIVSE</sequence>
<dbReference type="SUPFAM" id="SSF101898">
    <property type="entry name" value="NHL repeat"/>
    <property type="match status" value="1"/>
</dbReference>